<reference evidence="13" key="1">
    <citation type="journal article" date="2010" name="Science">
        <title>Plasticity of animal genome architecture unmasked by rapid evolution of a pelagic tunicate.</title>
        <authorList>
            <person name="Denoeud F."/>
            <person name="Henriet S."/>
            <person name="Mungpakdee S."/>
            <person name="Aury J.M."/>
            <person name="Da Silva C."/>
            <person name="Brinkmann H."/>
            <person name="Mikhaleva J."/>
            <person name="Olsen L.C."/>
            <person name="Jubin C."/>
            <person name="Canestro C."/>
            <person name="Bouquet J.M."/>
            <person name="Danks G."/>
            <person name="Poulain J."/>
            <person name="Campsteijn C."/>
            <person name="Adamski M."/>
            <person name="Cross I."/>
            <person name="Yadetie F."/>
            <person name="Muffato M."/>
            <person name="Louis A."/>
            <person name="Butcher S."/>
            <person name="Tsagkogeorga G."/>
            <person name="Konrad A."/>
            <person name="Singh S."/>
            <person name="Jensen M.F."/>
            <person name="Cong E.H."/>
            <person name="Eikeseth-Otteraa H."/>
            <person name="Noel B."/>
            <person name="Anthouard V."/>
            <person name="Porcel B.M."/>
            <person name="Kachouri-Lafond R."/>
            <person name="Nishino A."/>
            <person name="Ugolini M."/>
            <person name="Chourrout P."/>
            <person name="Nishida H."/>
            <person name="Aasland R."/>
            <person name="Huzurbazar S."/>
            <person name="Westhof E."/>
            <person name="Delsuc F."/>
            <person name="Lehrach H."/>
            <person name="Reinhardt R."/>
            <person name="Weissenbach J."/>
            <person name="Roy S.W."/>
            <person name="Artiguenave F."/>
            <person name="Postlethwait J.H."/>
            <person name="Manak J.R."/>
            <person name="Thompson E.M."/>
            <person name="Jaillon O."/>
            <person name="Du Pasquier L."/>
            <person name="Boudinot P."/>
            <person name="Liberles D.A."/>
            <person name="Volff J.N."/>
            <person name="Philippe H."/>
            <person name="Lenhard B."/>
            <person name="Roest Crollius H."/>
            <person name="Wincker P."/>
            <person name="Chourrout D."/>
        </authorList>
    </citation>
    <scope>NUCLEOTIDE SEQUENCE [LARGE SCALE GENOMIC DNA]</scope>
</reference>
<feature type="active site" description="Proton donor" evidence="10">
    <location>
        <position position="422"/>
    </location>
</feature>
<dbReference type="InterPro" id="IPR017853">
    <property type="entry name" value="GH"/>
</dbReference>
<evidence type="ECO:0000256" key="4">
    <source>
        <dbReference type="ARBA" id="ARBA00022801"/>
    </source>
</evidence>
<evidence type="ECO:0000256" key="3">
    <source>
        <dbReference type="ARBA" id="ARBA00012663"/>
    </source>
</evidence>
<evidence type="ECO:0000256" key="1">
    <source>
        <dbReference type="ARBA" id="ARBA00001231"/>
    </source>
</evidence>
<evidence type="ECO:0000313" key="13">
    <source>
        <dbReference type="EMBL" id="CBY30818.1"/>
    </source>
</evidence>
<dbReference type="SUPFAM" id="SSF51445">
    <property type="entry name" value="(Trans)glycosidases"/>
    <property type="match status" value="1"/>
</dbReference>
<dbReference type="GO" id="GO:0016020">
    <property type="term" value="C:membrane"/>
    <property type="evidence" value="ECO:0007669"/>
    <property type="project" value="TreeGrafter"/>
</dbReference>
<organism evidence="13">
    <name type="scientific">Oikopleura dioica</name>
    <name type="common">Tunicate</name>
    <dbReference type="NCBI Taxonomy" id="34765"/>
    <lineage>
        <taxon>Eukaryota</taxon>
        <taxon>Metazoa</taxon>
        <taxon>Chordata</taxon>
        <taxon>Tunicata</taxon>
        <taxon>Appendicularia</taxon>
        <taxon>Copelata</taxon>
        <taxon>Oikopleuridae</taxon>
        <taxon>Oikopleura</taxon>
    </lineage>
</organism>
<evidence type="ECO:0000256" key="6">
    <source>
        <dbReference type="ARBA" id="ARBA00043767"/>
    </source>
</evidence>
<feature type="signal peptide" evidence="11">
    <location>
        <begin position="1"/>
        <end position="16"/>
    </location>
</feature>
<dbReference type="PANTHER" id="PTHR22600">
    <property type="entry name" value="BETA-HEXOSAMINIDASE"/>
    <property type="match status" value="1"/>
</dbReference>
<dbReference type="Gene3D" id="3.20.20.80">
    <property type="entry name" value="Glycosidases"/>
    <property type="match status" value="1"/>
</dbReference>
<evidence type="ECO:0000256" key="2">
    <source>
        <dbReference type="ARBA" id="ARBA00006285"/>
    </source>
</evidence>
<dbReference type="GO" id="GO:0005975">
    <property type="term" value="P:carbohydrate metabolic process"/>
    <property type="evidence" value="ECO:0007669"/>
    <property type="project" value="InterPro"/>
</dbReference>
<dbReference type="PANTHER" id="PTHR22600:SF57">
    <property type="entry name" value="BETA-N-ACETYLHEXOSAMINIDASE"/>
    <property type="match status" value="1"/>
</dbReference>
<evidence type="ECO:0000256" key="8">
    <source>
        <dbReference type="ARBA" id="ARBA00047301"/>
    </source>
</evidence>
<dbReference type="EC" id="3.2.1.52" evidence="3"/>
<protein>
    <recommendedName>
        <fullName evidence="3">beta-N-acetylhexosaminidase</fullName>
        <ecNumber evidence="3">3.2.1.52</ecNumber>
    </recommendedName>
</protein>
<evidence type="ECO:0000256" key="9">
    <source>
        <dbReference type="ARBA" id="ARBA00049464"/>
    </source>
</evidence>
<dbReference type="AlphaFoldDB" id="E4Y570"/>
<proteinExistence type="inferred from homology"/>
<keyword evidence="11" id="KW-0732">Signal</keyword>
<comment type="catalytic activity">
    <reaction evidence="6">
        <text>a ganglioside GM2 (d18:1(4E)) + H2O = a ganglioside GM3 (d18:1(4E)) + N-acetyl-beta-D-galactosamine</text>
        <dbReference type="Rhea" id="RHEA:47940"/>
        <dbReference type="ChEBI" id="CHEBI:15377"/>
        <dbReference type="ChEBI" id="CHEBI:28497"/>
        <dbReference type="ChEBI" id="CHEBI:60065"/>
        <dbReference type="ChEBI" id="CHEBI:71502"/>
    </reaction>
    <physiologicalReaction direction="left-to-right" evidence="6">
        <dbReference type="Rhea" id="RHEA:47941"/>
    </physiologicalReaction>
</comment>
<name>E4Y570_OIKDI</name>
<feature type="domain" description="Glycoside hydrolase family 20 catalytic" evidence="12">
    <location>
        <begin position="232"/>
        <end position="666"/>
    </location>
</feature>
<comment type="catalytic activity">
    <reaction evidence="1">
        <text>Hydrolysis of terminal non-reducing N-acetyl-D-hexosamine residues in N-acetyl-beta-D-hexosaminides.</text>
        <dbReference type="EC" id="3.2.1.52"/>
    </reaction>
</comment>
<evidence type="ECO:0000256" key="10">
    <source>
        <dbReference type="PIRSR" id="PIRSR625705-1"/>
    </source>
</evidence>
<evidence type="ECO:0000256" key="5">
    <source>
        <dbReference type="ARBA" id="ARBA00023505"/>
    </source>
</evidence>
<comment type="catalytic activity">
    <reaction evidence="5">
        <text>beta-D-GalNAc-(1-&gt;4)-alpha-L-IdoA-(1-&gt;3)-beta-D-GalNAc-4-sulfate-(1-&gt;4)-alpha-L-IdoA-(1-&gt;3)-D-GalNAc-4-sulfate + H2O = alpha-L-IdoA-(1-&gt;3)-beta-D-GalNAc-4-sulfate-(1-&gt;4)-alpha-L-IdoA-(1-&gt;3)-D-GalNAc-4-sulfate + N-acetyl-D-galactosamine</text>
        <dbReference type="Rhea" id="RHEA:64372"/>
        <dbReference type="ChEBI" id="CHEBI:15377"/>
        <dbReference type="ChEBI" id="CHEBI:28037"/>
        <dbReference type="ChEBI" id="CHEBI:152565"/>
        <dbReference type="ChEBI" id="CHEBI:152566"/>
    </reaction>
    <physiologicalReaction direction="left-to-right" evidence="5">
        <dbReference type="Rhea" id="RHEA:64373"/>
    </physiologicalReaction>
</comment>
<gene>
    <name evidence="13" type="ORF">GSOID_T00018709001</name>
</gene>
<sequence length="694" mass="79121">MLFLLLFSAVFGKTENITIFSNPGVDVTVKVNSNWLEKGGYEFELKITPSNDLIKDETNDWQICFDTPMPTGQTQQEMEEARKEPGLALNFRNCTVFQFPGTHRCLRKCDTHLKGETIIYKITANPHSLAKSDFFGNFYTIQNFAQEIGEGEAGISSSETISSIQSTSCTNVWCKTQDFVENPTEESQILNKNTSYWLPWTPEQRFERNLNENEVSSDDSIAPVDSESLEIRSLHVDIARNFHGVETLEKILKEMSEVNMTHLHIHATDDEGWRIEIPELPELTTIGAHRCANKEDECMIPQYGSGAFIDSSQNGFLSVADYDHLLKTAFDLEINVITEINGPGHARAAIEAMKLRNNETTFLHDPNQTVFDIPSVQFFTDNVMNPCQDSTWTFLEIVISHLKSVHEKYDDFHKIIHLGGDEVAHLNFAGDEKFPWENFPSCVEMIEKNQNDAGNSWDKGTPTQFNELQWFFTAKFMKIVKDNNFTSGAWEESFLDKWSDKASPSVQPLEKFGMSASDNVHVFVWNIDWESEVKDWPYQFANADYKVVMTPATHLYLDHPNEPHFSETGFYWANRFTDMKIIYGFQVYDLYKNSAFAMNWSGLGPGAPIPPNYKCEKNGEEACVKLDSSKKSNIVGFQCSTWSESLITDELLLKNIFPRVYACAARAAQPTPVFETAETKDFEDDFRKWVAKVG</sequence>
<evidence type="ECO:0000259" key="12">
    <source>
        <dbReference type="Pfam" id="PF00728"/>
    </source>
</evidence>
<dbReference type="GO" id="GO:0004563">
    <property type="term" value="F:beta-N-acetylhexosaminidase activity"/>
    <property type="evidence" value="ECO:0007669"/>
    <property type="project" value="UniProtKB-EC"/>
</dbReference>
<dbReference type="GO" id="GO:0030203">
    <property type="term" value="P:glycosaminoglycan metabolic process"/>
    <property type="evidence" value="ECO:0007669"/>
    <property type="project" value="TreeGrafter"/>
</dbReference>
<feature type="chain" id="PRO_5003193687" description="beta-N-acetylhexosaminidase" evidence="11">
    <location>
        <begin position="17"/>
        <end position="694"/>
    </location>
</feature>
<accession>E4Y570</accession>
<evidence type="ECO:0000256" key="11">
    <source>
        <dbReference type="SAM" id="SignalP"/>
    </source>
</evidence>
<keyword evidence="4" id="KW-0378">Hydrolase</keyword>
<dbReference type="Proteomes" id="UP000011014">
    <property type="component" value="Unassembled WGS sequence"/>
</dbReference>
<dbReference type="EMBL" id="FN654284">
    <property type="protein sequence ID" value="CBY30818.1"/>
    <property type="molecule type" value="Genomic_DNA"/>
</dbReference>
<evidence type="ECO:0000256" key="7">
    <source>
        <dbReference type="ARBA" id="ARBA00043827"/>
    </source>
</evidence>
<comment type="catalytic activity">
    <reaction evidence="7">
        <text>a ganglioside GM2 + H2O = a ganglioside GM3 + N-acetyl-beta-D-galactosamine</text>
        <dbReference type="Rhea" id="RHEA:47968"/>
        <dbReference type="ChEBI" id="CHEBI:15377"/>
        <dbReference type="ChEBI" id="CHEBI:28497"/>
        <dbReference type="ChEBI" id="CHEBI:79210"/>
        <dbReference type="ChEBI" id="CHEBI:79218"/>
    </reaction>
    <physiologicalReaction direction="left-to-right" evidence="7">
        <dbReference type="Rhea" id="RHEA:47969"/>
    </physiologicalReaction>
</comment>
<dbReference type="Pfam" id="PF00728">
    <property type="entry name" value="Glyco_hydro_20"/>
    <property type="match status" value="1"/>
</dbReference>
<comment type="catalytic activity">
    <reaction evidence="9">
        <text>N-acetyl-beta-D-6-sulfogalactosaminyl-(1-&gt;4)-alpha-L-iduronyl-(1-&gt;3)-N-acetyl-D-6-sulfogalactosamine + H2O = alpha-L-iduronyl-(1-&gt;3)-N-acetyl-D-6-sulfogalactosamine + N-acetyl-D-6-sulfogalactosamine</text>
        <dbReference type="Rhea" id="RHEA:64384"/>
        <dbReference type="ChEBI" id="CHEBI:15377"/>
        <dbReference type="ChEBI" id="CHEBI:152567"/>
        <dbReference type="ChEBI" id="CHEBI:152568"/>
        <dbReference type="ChEBI" id="CHEBI:153064"/>
    </reaction>
    <physiologicalReaction direction="left-to-right" evidence="9">
        <dbReference type="Rhea" id="RHEA:64385"/>
    </physiologicalReaction>
</comment>
<comment type="similarity">
    <text evidence="2">Belongs to the glycosyl hydrolase 20 family.</text>
</comment>
<dbReference type="PROSITE" id="PS00018">
    <property type="entry name" value="EF_HAND_1"/>
    <property type="match status" value="1"/>
</dbReference>
<comment type="catalytic activity">
    <reaction evidence="8">
        <text>N-acetyl-beta-D-galactosaminyl-(1-&gt;4)-beta-D-3-sulfogalactosyl-(1-&gt;4)-beta-D-glucosyl-(1&lt;-&gt;1')-ceramide + H2O = a beta-D-3-sulfogalactosyl-(1-&gt;4)-beta-D-glucosyl-(1&lt;-&gt;1')-ceramide + N-acetyl-beta-D-galactosamine</text>
        <dbReference type="Rhea" id="RHEA:48276"/>
        <dbReference type="ChEBI" id="CHEBI:15377"/>
        <dbReference type="ChEBI" id="CHEBI:28497"/>
        <dbReference type="ChEBI" id="CHEBI:90163"/>
        <dbReference type="ChEBI" id="CHEBI:90164"/>
    </reaction>
    <physiologicalReaction direction="left-to-right" evidence="8">
        <dbReference type="Rhea" id="RHEA:48277"/>
    </physiologicalReaction>
</comment>
<dbReference type="InterPro" id="IPR018247">
    <property type="entry name" value="EF_Hand_1_Ca_BS"/>
</dbReference>
<dbReference type="InterPro" id="IPR025705">
    <property type="entry name" value="Beta_hexosaminidase_sua/sub"/>
</dbReference>
<dbReference type="InterPro" id="IPR015883">
    <property type="entry name" value="Glyco_hydro_20_cat"/>
</dbReference>